<dbReference type="InterPro" id="IPR052228">
    <property type="entry name" value="Sec_Metab_Biosynth_Oxidored"/>
</dbReference>
<evidence type="ECO:0000313" key="3">
    <source>
        <dbReference type="Proteomes" id="UP001590951"/>
    </source>
</evidence>
<dbReference type="InterPro" id="IPR036291">
    <property type="entry name" value="NAD(P)-bd_dom_sf"/>
</dbReference>
<dbReference type="PANTHER" id="PTHR47534:SF3">
    <property type="entry name" value="ALCOHOL DEHYDROGENASE-LIKE C-TERMINAL DOMAIN-CONTAINING PROTEIN"/>
    <property type="match status" value="1"/>
</dbReference>
<accession>A0ABR4AXS5</accession>
<dbReference type="Proteomes" id="UP001590951">
    <property type="component" value="Unassembled WGS sequence"/>
</dbReference>
<protein>
    <submittedName>
        <fullName evidence="2">Uncharacterized protein</fullName>
    </submittedName>
</protein>
<dbReference type="Gene3D" id="3.40.50.720">
    <property type="entry name" value="NAD(P)-binding Rossmann-like Domain"/>
    <property type="match status" value="1"/>
</dbReference>
<name>A0ABR4AXS5_9LECA</name>
<dbReference type="EMBL" id="JBHFEH010000062">
    <property type="protein sequence ID" value="KAL2049516.1"/>
    <property type="molecule type" value="Genomic_DNA"/>
</dbReference>
<evidence type="ECO:0000313" key="2">
    <source>
        <dbReference type="EMBL" id="KAL2049516.1"/>
    </source>
</evidence>
<keyword evidence="3" id="KW-1185">Reference proteome</keyword>
<dbReference type="Pfam" id="PF00106">
    <property type="entry name" value="adh_short"/>
    <property type="match status" value="1"/>
</dbReference>
<organism evidence="2 3">
    <name type="scientific">Lepraria finkii</name>
    <dbReference type="NCBI Taxonomy" id="1340010"/>
    <lineage>
        <taxon>Eukaryota</taxon>
        <taxon>Fungi</taxon>
        <taxon>Dikarya</taxon>
        <taxon>Ascomycota</taxon>
        <taxon>Pezizomycotina</taxon>
        <taxon>Lecanoromycetes</taxon>
        <taxon>OSLEUM clade</taxon>
        <taxon>Lecanoromycetidae</taxon>
        <taxon>Lecanorales</taxon>
        <taxon>Lecanorineae</taxon>
        <taxon>Stereocaulaceae</taxon>
        <taxon>Lepraria</taxon>
    </lineage>
</organism>
<evidence type="ECO:0000256" key="1">
    <source>
        <dbReference type="ARBA" id="ARBA00023002"/>
    </source>
</evidence>
<dbReference type="InterPro" id="IPR002347">
    <property type="entry name" value="SDR_fam"/>
</dbReference>
<dbReference type="SUPFAM" id="SSF51735">
    <property type="entry name" value="NAD(P)-binding Rossmann-fold domains"/>
    <property type="match status" value="1"/>
</dbReference>
<proteinExistence type="predicted"/>
<dbReference type="PANTHER" id="PTHR47534">
    <property type="entry name" value="YALI0E05731P"/>
    <property type="match status" value="1"/>
</dbReference>
<gene>
    <name evidence="2" type="ORF">ABVK25_010203</name>
</gene>
<sequence length="225" mass="24888">MFRNALHAISTITTCQPTASVRERSPDFSCLHSFNLPRPTSGKQIWFPSPPILLSNALISTTFPSLTALFVGATSGIGESTLKRFVKNADTPTIYFVGRSEKAGERIVRELEGLNAGGRYEFIQADVGLLGVVDGVCEKIKSKEKKLDLIVLSPGYLTFAGRQETKEGLDALLSLRYYARLRFIQKLLPLHPNRVLSILAATNEGSLIEDDLSRPQLQPRKLRES</sequence>
<reference evidence="2 3" key="1">
    <citation type="submission" date="2024-09" db="EMBL/GenBank/DDBJ databases">
        <title>Rethinking Asexuality: The Enigmatic Case of Functional Sexual Genes in Lepraria (Stereocaulaceae).</title>
        <authorList>
            <person name="Doellman M."/>
            <person name="Sun Y."/>
            <person name="Barcenas-Pena A."/>
            <person name="Lumbsch H.T."/>
            <person name="Grewe F."/>
        </authorList>
    </citation>
    <scope>NUCLEOTIDE SEQUENCE [LARGE SCALE GENOMIC DNA]</scope>
    <source>
        <strain evidence="2 3">Grewe 0041</strain>
    </source>
</reference>
<comment type="caution">
    <text evidence="2">The sequence shown here is derived from an EMBL/GenBank/DDBJ whole genome shotgun (WGS) entry which is preliminary data.</text>
</comment>
<keyword evidence="1" id="KW-0560">Oxidoreductase</keyword>